<dbReference type="PANTHER" id="PTHR11358:SF26">
    <property type="entry name" value="GUANIDINO ACID HYDROLASE, MITOCHONDRIAL"/>
    <property type="match status" value="1"/>
</dbReference>
<dbReference type="InterPro" id="IPR006035">
    <property type="entry name" value="Ureohydrolase"/>
</dbReference>
<dbReference type="AlphaFoldDB" id="A0A1T3WGP1"/>
<dbReference type="GO" id="GO:0033389">
    <property type="term" value="P:putrescine biosynthetic process from arginine, via agmatine"/>
    <property type="evidence" value="ECO:0007669"/>
    <property type="project" value="TreeGrafter"/>
</dbReference>
<sequence length="158" mass="16935">YYGADITHGSPFRRAYEEGLLLDSNVHVGVRGSIYSRQDLVEDANFGFSVITCRDIDSLGAEGVLARIKERVGDAPVYVSVDIDVLDPAHAPGTGTPEAGGMSSRELLDIVRGLDGVNLVGADVVEVSPAYDHAEITSIAAANVTWEFLSVFARKVQR</sequence>
<keyword evidence="3 4" id="KW-0378">Hydrolase</keyword>
<dbReference type="Gene3D" id="3.40.800.10">
    <property type="entry name" value="Ureohydrolase domain"/>
    <property type="match status" value="1"/>
</dbReference>
<dbReference type="GO" id="GO:0008783">
    <property type="term" value="F:agmatinase activity"/>
    <property type="evidence" value="ECO:0007669"/>
    <property type="project" value="TreeGrafter"/>
</dbReference>
<name>A0A1T3WGP1_9MYCO</name>
<dbReference type="SUPFAM" id="SSF52768">
    <property type="entry name" value="Arginase/deacetylase"/>
    <property type="match status" value="1"/>
</dbReference>
<evidence type="ECO:0000313" key="6">
    <source>
        <dbReference type="Proteomes" id="UP000191039"/>
    </source>
</evidence>
<dbReference type="PANTHER" id="PTHR11358">
    <property type="entry name" value="ARGINASE/AGMATINASE"/>
    <property type="match status" value="1"/>
</dbReference>
<dbReference type="EMBL" id="MIJD01000145">
    <property type="protein sequence ID" value="OPE53595.1"/>
    <property type="molecule type" value="Genomic_DNA"/>
</dbReference>
<accession>A0A1T3WGP1</accession>
<dbReference type="RefSeq" id="WP_205870673.1">
    <property type="nucleotide sequence ID" value="NZ_MIJD01000145.1"/>
</dbReference>
<dbReference type="Pfam" id="PF00491">
    <property type="entry name" value="Arginase"/>
    <property type="match status" value="1"/>
</dbReference>
<evidence type="ECO:0000256" key="1">
    <source>
        <dbReference type="ARBA" id="ARBA00009227"/>
    </source>
</evidence>
<dbReference type="InterPro" id="IPR023696">
    <property type="entry name" value="Ureohydrolase_dom_sf"/>
</dbReference>
<protein>
    <submittedName>
        <fullName evidence="5">Agmatinase</fullName>
    </submittedName>
</protein>
<keyword evidence="2" id="KW-0479">Metal-binding</keyword>
<comment type="caution">
    <text evidence="5">The sequence shown here is derived from an EMBL/GenBank/DDBJ whole genome shotgun (WGS) entry which is preliminary data.</text>
</comment>
<proteinExistence type="inferred from homology"/>
<dbReference type="PROSITE" id="PS01053">
    <property type="entry name" value="ARGINASE_1"/>
    <property type="match status" value="1"/>
</dbReference>
<dbReference type="InterPro" id="IPR020855">
    <property type="entry name" value="Ureohydrolase_Mn_BS"/>
</dbReference>
<evidence type="ECO:0000256" key="3">
    <source>
        <dbReference type="ARBA" id="ARBA00022801"/>
    </source>
</evidence>
<dbReference type="Proteomes" id="UP000191039">
    <property type="component" value="Unassembled WGS sequence"/>
</dbReference>
<reference evidence="5 6" key="1">
    <citation type="submission" date="2016-09" db="EMBL/GenBank/DDBJ databases">
        <title>genome sequences of unsequenced Mycobacteria.</title>
        <authorList>
            <person name="Greninger A.L."/>
            <person name="Jerome K.R."/>
            <person name="Mcnair B."/>
            <person name="Wallis C."/>
            <person name="Fang F."/>
        </authorList>
    </citation>
    <scope>NUCLEOTIDE SEQUENCE [LARGE SCALE GENOMIC DNA]</scope>
    <source>
        <strain evidence="5 6">BM1</strain>
    </source>
</reference>
<gene>
    <name evidence="5" type="ORF">BV510_14805</name>
</gene>
<evidence type="ECO:0000256" key="4">
    <source>
        <dbReference type="RuleBase" id="RU003684"/>
    </source>
</evidence>
<dbReference type="PROSITE" id="PS51409">
    <property type="entry name" value="ARGINASE_2"/>
    <property type="match status" value="1"/>
</dbReference>
<feature type="non-terminal residue" evidence="5">
    <location>
        <position position="1"/>
    </location>
</feature>
<organism evidence="5 6">
    <name type="scientific">Mycolicibacterium diernhoferi</name>
    <dbReference type="NCBI Taxonomy" id="1801"/>
    <lineage>
        <taxon>Bacteria</taxon>
        <taxon>Bacillati</taxon>
        <taxon>Actinomycetota</taxon>
        <taxon>Actinomycetes</taxon>
        <taxon>Mycobacteriales</taxon>
        <taxon>Mycobacteriaceae</taxon>
        <taxon>Mycolicibacterium</taxon>
    </lineage>
</organism>
<dbReference type="GO" id="GO:0046872">
    <property type="term" value="F:metal ion binding"/>
    <property type="evidence" value="ECO:0007669"/>
    <property type="project" value="UniProtKB-KW"/>
</dbReference>
<evidence type="ECO:0000256" key="2">
    <source>
        <dbReference type="ARBA" id="ARBA00022723"/>
    </source>
</evidence>
<comment type="similarity">
    <text evidence="1">Belongs to the arginase family. Agmatinase subfamily.</text>
</comment>
<evidence type="ECO:0000313" key="5">
    <source>
        <dbReference type="EMBL" id="OPE53595.1"/>
    </source>
</evidence>